<name>A0ABQ9Y9C7_9EUKA</name>
<dbReference type="Proteomes" id="UP001281761">
    <property type="component" value="Unassembled WGS sequence"/>
</dbReference>
<reference evidence="2 3" key="1">
    <citation type="journal article" date="2022" name="bioRxiv">
        <title>Genomics of Preaxostyla Flagellates Illuminates Evolutionary Transitions and the Path Towards Mitochondrial Loss.</title>
        <authorList>
            <person name="Novak L.V.F."/>
            <person name="Treitli S.C."/>
            <person name="Pyrih J."/>
            <person name="Halakuc P."/>
            <person name="Pipaliya S.V."/>
            <person name="Vacek V."/>
            <person name="Brzon O."/>
            <person name="Soukal P."/>
            <person name="Eme L."/>
            <person name="Dacks J.B."/>
            <person name="Karnkowska A."/>
            <person name="Elias M."/>
            <person name="Hampl V."/>
        </authorList>
    </citation>
    <scope>NUCLEOTIDE SEQUENCE [LARGE SCALE GENOMIC DNA]</scope>
    <source>
        <strain evidence="2">NAU3</strain>
        <tissue evidence="2">Gut</tissue>
    </source>
</reference>
<evidence type="ECO:0000313" key="2">
    <source>
        <dbReference type="EMBL" id="KAK2960355.1"/>
    </source>
</evidence>
<gene>
    <name evidence="2" type="ORF">BLNAU_4572</name>
</gene>
<accession>A0ABQ9Y9C7</accession>
<feature type="region of interest" description="Disordered" evidence="1">
    <location>
        <begin position="86"/>
        <end position="116"/>
    </location>
</feature>
<keyword evidence="3" id="KW-1185">Reference proteome</keyword>
<proteinExistence type="predicted"/>
<organism evidence="2 3">
    <name type="scientific">Blattamonas nauphoetae</name>
    <dbReference type="NCBI Taxonomy" id="2049346"/>
    <lineage>
        <taxon>Eukaryota</taxon>
        <taxon>Metamonada</taxon>
        <taxon>Preaxostyla</taxon>
        <taxon>Oxymonadida</taxon>
        <taxon>Blattamonas</taxon>
    </lineage>
</organism>
<sequence length="116" mass="14262">MCHRLPVHLAEKMPERLQTTTEDTCQRKSGGCRNRKRSLKGKLKTTMAQMMMWMECCWMMTATRRKRRKRKKSMKMTEWRLMRVKAKKFRNQRKRARRRSRRRRNSTILGRKSSQE</sequence>
<evidence type="ECO:0000313" key="3">
    <source>
        <dbReference type="Proteomes" id="UP001281761"/>
    </source>
</evidence>
<protein>
    <submittedName>
        <fullName evidence="2">Uncharacterized protein</fullName>
    </submittedName>
</protein>
<feature type="region of interest" description="Disordered" evidence="1">
    <location>
        <begin position="18"/>
        <end position="39"/>
    </location>
</feature>
<evidence type="ECO:0000256" key="1">
    <source>
        <dbReference type="SAM" id="MobiDB-lite"/>
    </source>
</evidence>
<feature type="compositionally biased region" description="Basic residues" evidence="1">
    <location>
        <begin position="86"/>
        <end position="105"/>
    </location>
</feature>
<dbReference type="EMBL" id="JARBJD010000023">
    <property type="protein sequence ID" value="KAK2960355.1"/>
    <property type="molecule type" value="Genomic_DNA"/>
</dbReference>
<comment type="caution">
    <text evidence="2">The sequence shown here is derived from an EMBL/GenBank/DDBJ whole genome shotgun (WGS) entry which is preliminary data.</text>
</comment>